<proteinExistence type="predicted"/>
<feature type="non-terminal residue" evidence="2">
    <location>
        <position position="1"/>
    </location>
</feature>
<evidence type="ECO:0000256" key="1">
    <source>
        <dbReference type="SAM" id="MobiDB-lite"/>
    </source>
</evidence>
<sequence length="65" mass="6699">RTSSNARNQATVQNGRVVVQNVKGQPNRGQGMNPQGGSAAGYRGAQNIVGNVNQGQARLGQARPG</sequence>
<evidence type="ECO:0000313" key="2">
    <source>
        <dbReference type="EMBL" id="GFD15581.1"/>
    </source>
</evidence>
<protein>
    <submittedName>
        <fullName evidence="2">Uncharacterized protein</fullName>
    </submittedName>
</protein>
<feature type="region of interest" description="Disordered" evidence="1">
    <location>
        <begin position="23"/>
        <end position="43"/>
    </location>
</feature>
<reference evidence="2" key="1">
    <citation type="journal article" date="2019" name="Sci. Rep.">
        <title>Draft genome of Tanacetum cinerariifolium, the natural source of mosquito coil.</title>
        <authorList>
            <person name="Yamashiro T."/>
            <person name="Shiraishi A."/>
            <person name="Satake H."/>
            <person name="Nakayama K."/>
        </authorList>
    </citation>
    <scope>NUCLEOTIDE SEQUENCE</scope>
</reference>
<feature type="compositionally biased region" description="Polar residues" evidence="1">
    <location>
        <begin position="23"/>
        <end position="36"/>
    </location>
</feature>
<comment type="caution">
    <text evidence="2">The sequence shown here is derived from an EMBL/GenBank/DDBJ whole genome shotgun (WGS) entry which is preliminary data.</text>
</comment>
<dbReference type="EMBL" id="BKCJ011287456">
    <property type="protein sequence ID" value="GFD15581.1"/>
    <property type="molecule type" value="Genomic_DNA"/>
</dbReference>
<organism evidence="2">
    <name type="scientific">Tanacetum cinerariifolium</name>
    <name type="common">Dalmatian daisy</name>
    <name type="synonym">Chrysanthemum cinerariifolium</name>
    <dbReference type="NCBI Taxonomy" id="118510"/>
    <lineage>
        <taxon>Eukaryota</taxon>
        <taxon>Viridiplantae</taxon>
        <taxon>Streptophyta</taxon>
        <taxon>Embryophyta</taxon>
        <taxon>Tracheophyta</taxon>
        <taxon>Spermatophyta</taxon>
        <taxon>Magnoliopsida</taxon>
        <taxon>eudicotyledons</taxon>
        <taxon>Gunneridae</taxon>
        <taxon>Pentapetalae</taxon>
        <taxon>asterids</taxon>
        <taxon>campanulids</taxon>
        <taxon>Asterales</taxon>
        <taxon>Asteraceae</taxon>
        <taxon>Asteroideae</taxon>
        <taxon>Anthemideae</taxon>
        <taxon>Anthemidinae</taxon>
        <taxon>Tanacetum</taxon>
    </lineage>
</organism>
<accession>A0A699U0B4</accession>
<dbReference type="AlphaFoldDB" id="A0A699U0B4"/>
<gene>
    <name evidence="2" type="ORF">Tci_887550</name>
</gene>
<name>A0A699U0B4_TANCI</name>